<dbReference type="InterPro" id="IPR025683">
    <property type="entry name" value="Protein_beta"/>
</dbReference>
<dbReference type="AlphaFoldDB" id="A0A1L5P4Z1"/>
<evidence type="ECO:0000256" key="1">
    <source>
        <dbReference type="SAM" id="MobiDB-lite"/>
    </source>
</evidence>
<sequence>MVPIVTLTRYAKGETLLETATVLLEDLGSRPAIVDFDPEPKPTTSVEEATERRRRREITRAAAGQKAGRPRSEKELANDEKNRKKTEAFNRHIIELTDPTHGAVRWVDMISDLPQLIPVLRATSSEQISSQLEIVKRKGTRGAFRIKPGDAGQVAAFFQAVRYIRESAGSLLVIVDVEDIRGRFRAASAASTDFLSRLYEGLGDDVDRLETVLLSNSFPKTSLKDMPRRLEIEELGLHREISKTFSVGYGDYMSIPPRTSSIVAANGWFPHVDLVASNAWHICLYENNSDQTKYVAAAKDTTESDQWASRADCWGTSIIERVAEGDLTIDGKKFTTPTAWLSVRANQHITQMALSR</sequence>
<feature type="compositionally biased region" description="Basic and acidic residues" evidence="1">
    <location>
        <begin position="70"/>
        <end position="84"/>
    </location>
</feature>
<proteinExistence type="predicted"/>
<gene>
    <name evidence="2" type="ORF">AM571_CH02405</name>
</gene>
<dbReference type="EMBL" id="CP017241">
    <property type="protein sequence ID" value="APO75214.1"/>
    <property type="molecule type" value="Genomic_DNA"/>
</dbReference>
<evidence type="ECO:0000313" key="2">
    <source>
        <dbReference type="EMBL" id="APO75214.1"/>
    </source>
</evidence>
<dbReference type="Pfam" id="PF14350">
    <property type="entry name" value="Beta_protein"/>
    <property type="match status" value="1"/>
</dbReference>
<protein>
    <submittedName>
        <fullName evidence="2">Beta superfamily protein</fullName>
    </submittedName>
</protein>
<name>A0A1L5P4Z1_RHIET</name>
<evidence type="ECO:0000313" key="3">
    <source>
        <dbReference type="Proteomes" id="UP000185109"/>
    </source>
</evidence>
<feature type="region of interest" description="Disordered" evidence="1">
    <location>
        <begin position="33"/>
        <end position="84"/>
    </location>
</feature>
<accession>A0A1L5P4Z1</accession>
<dbReference type="Proteomes" id="UP000185109">
    <property type="component" value="Chromosome"/>
</dbReference>
<organism evidence="2 3">
    <name type="scientific">Rhizobium etli 8C-3</name>
    <dbReference type="NCBI Taxonomy" id="538025"/>
    <lineage>
        <taxon>Bacteria</taxon>
        <taxon>Pseudomonadati</taxon>
        <taxon>Pseudomonadota</taxon>
        <taxon>Alphaproteobacteria</taxon>
        <taxon>Hyphomicrobiales</taxon>
        <taxon>Rhizobiaceae</taxon>
        <taxon>Rhizobium/Agrobacterium group</taxon>
        <taxon>Rhizobium</taxon>
    </lineage>
</organism>
<reference evidence="2 3" key="1">
    <citation type="submission" date="2016-09" db="EMBL/GenBank/DDBJ databases">
        <title>The complete genome sequences of Rhizobium gallicum, symbiovars gallicum and phaseoli, symbionts associated to common bean (Phaseolus vulgaris).</title>
        <authorList>
            <person name="Bustos P."/>
            <person name="Santamaria R.I."/>
            <person name="Perez-Carrascal O.M."/>
            <person name="Juarez S."/>
            <person name="Lozano L."/>
            <person name="Martinez-Flores I."/>
            <person name="Martinez-Romero E."/>
            <person name="Cevallos M."/>
            <person name="Romero D."/>
            <person name="Davila G."/>
            <person name="Gonzalez V."/>
        </authorList>
    </citation>
    <scope>NUCLEOTIDE SEQUENCE [LARGE SCALE GENOMIC DNA]</scope>
    <source>
        <strain evidence="2 3">8C-3</strain>
    </source>
</reference>